<comment type="caution">
    <text evidence="1">The sequence shown here is derived from an EMBL/GenBank/DDBJ whole genome shotgun (WGS) entry which is preliminary data.</text>
</comment>
<organism evidence="1 2">
    <name type="scientific">Larkinella insperata</name>
    <dbReference type="NCBI Taxonomy" id="332158"/>
    <lineage>
        <taxon>Bacteria</taxon>
        <taxon>Pseudomonadati</taxon>
        <taxon>Bacteroidota</taxon>
        <taxon>Cytophagia</taxon>
        <taxon>Cytophagales</taxon>
        <taxon>Spirosomataceae</taxon>
        <taxon>Larkinella</taxon>
    </lineage>
</organism>
<dbReference type="EMBL" id="JBHTLP010000016">
    <property type="protein sequence ID" value="MFD1143644.1"/>
    <property type="molecule type" value="Genomic_DNA"/>
</dbReference>
<dbReference type="Proteomes" id="UP001597116">
    <property type="component" value="Unassembled WGS sequence"/>
</dbReference>
<sequence>MELELPSFEAYLRALVEHHRYVKVQYFTELRELITRNALVVKVDEESTG</sequence>
<dbReference type="RefSeq" id="WP_379884532.1">
    <property type="nucleotide sequence ID" value="NZ_JBHTLP010000016.1"/>
</dbReference>
<keyword evidence="2" id="KW-1185">Reference proteome</keyword>
<evidence type="ECO:0000313" key="2">
    <source>
        <dbReference type="Proteomes" id="UP001597116"/>
    </source>
</evidence>
<evidence type="ECO:0000313" key="1">
    <source>
        <dbReference type="EMBL" id="MFD1143644.1"/>
    </source>
</evidence>
<accession>A0ABW3QBG7</accession>
<name>A0ABW3QBG7_9BACT</name>
<proteinExistence type="predicted"/>
<protein>
    <submittedName>
        <fullName evidence="1">Uncharacterized protein</fullName>
    </submittedName>
</protein>
<gene>
    <name evidence="1" type="ORF">ACFQ4C_21125</name>
</gene>
<reference evidence="2" key="1">
    <citation type="journal article" date="2019" name="Int. J. Syst. Evol. Microbiol.">
        <title>The Global Catalogue of Microorganisms (GCM) 10K type strain sequencing project: providing services to taxonomists for standard genome sequencing and annotation.</title>
        <authorList>
            <consortium name="The Broad Institute Genomics Platform"/>
            <consortium name="The Broad Institute Genome Sequencing Center for Infectious Disease"/>
            <person name="Wu L."/>
            <person name="Ma J."/>
        </authorList>
    </citation>
    <scope>NUCLEOTIDE SEQUENCE [LARGE SCALE GENOMIC DNA]</scope>
    <source>
        <strain evidence="2">CCUG 55608</strain>
    </source>
</reference>